<reference evidence="3" key="1">
    <citation type="submission" date="2020-11" db="EMBL/GenBank/DDBJ databases">
        <authorList>
            <person name="Whiteford S."/>
        </authorList>
    </citation>
    <scope>NUCLEOTIDE SEQUENCE</scope>
</reference>
<comment type="caution">
    <text evidence="3">The sequence shown here is derived from an EMBL/GenBank/DDBJ whole genome shotgun (WGS) entry which is preliminary data.</text>
</comment>
<evidence type="ECO:0000313" key="4">
    <source>
        <dbReference type="Proteomes" id="UP000653454"/>
    </source>
</evidence>
<dbReference type="InterPro" id="IPR057251">
    <property type="entry name" value="FP_C"/>
</dbReference>
<evidence type="ECO:0000259" key="2">
    <source>
        <dbReference type="Pfam" id="PF25298"/>
    </source>
</evidence>
<keyword evidence="1" id="KW-0175">Coiled coil</keyword>
<evidence type="ECO:0000256" key="1">
    <source>
        <dbReference type="SAM" id="Coils"/>
    </source>
</evidence>
<dbReference type="Pfam" id="PF25298">
    <property type="entry name" value="Baculo_FP_2nd"/>
    <property type="match status" value="1"/>
</dbReference>
<dbReference type="EMBL" id="CAJHNJ030000050">
    <property type="protein sequence ID" value="CAG9132564.1"/>
    <property type="molecule type" value="Genomic_DNA"/>
</dbReference>
<keyword evidence="4" id="KW-1185">Reference proteome</keyword>
<feature type="coiled-coil region" evidence="1">
    <location>
        <begin position="99"/>
        <end position="133"/>
    </location>
</feature>
<dbReference type="Proteomes" id="UP000653454">
    <property type="component" value="Unassembled WGS sequence"/>
</dbReference>
<evidence type="ECO:0000313" key="3">
    <source>
        <dbReference type="EMBL" id="CAG9132564.1"/>
    </source>
</evidence>
<accession>A0A8S4FXU9</accession>
<gene>
    <name evidence="3" type="ORF">PLXY2_LOCUS10810</name>
</gene>
<sequence length="276" mass="31341">MSNLQTDMSMKLSEINQNINTIRSDLDTLNLTTSEIKSDINSLRSDCLSTKQRVLVLENKQKAMHESVTDIQSSAQFCSDQLDDVQKRMAILEKSGGNGSQLTNKMLAMEIKIENMEQQARQCNIELANLPERRGENLTTIVETIGSKINYPIHQKEIVAVHRVPQAQQSDRPKNIIVKLQSRTVRDNILSAFRTAKGIKTDVLGIAGPPRAVYMNEHLTWQNKQLFRETRERTRAQGYKYVCIKNGTILVREADTSPAFAIRSRNDLSKIQRKEA</sequence>
<feature type="domain" description="FP protein C-terminal" evidence="2">
    <location>
        <begin position="222"/>
        <end position="271"/>
    </location>
</feature>
<dbReference type="PANTHER" id="PTHR11505">
    <property type="entry name" value="L1 TRANSPOSABLE ELEMENT-RELATED"/>
    <property type="match status" value="1"/>
</dbReference>
<name>A0A8S4FXU9_PLUXY</name>
<proteinExistence type="predicted"/>
<dbReference type="InterPro" id="IPR004244">
    <property type="entry name" value="Transposase_22"/>
</dbReference>
<organism evidence="3 4">
    <name type="scientific">Plutella xylostella</name>
    <name type="common">Diamondback moth</name>
    <name type="synonym">Plutella maculipennis</name>
    <dbReference type="NCBI Taxonomy" id="51655"/>
    <lineage>
        <taxon>Eukaryota</taxon>
        <taxon>Metazoa</taxon>
        <taxon>Ecdysozoa</taxon>
        <taxon>Arthropoda</taxon>
        <taxon>Hexapoda</taxon>
        <taxon>Insecta</taxon>
        <taxon>Pterygota</taxon>
        <taxon>Neoptera</taxon>
        <taxon>Endopterygota</taxon>
        <taxon>Lepidoptera</taxon>
        <taxon>Glossata</taxon>
        <taxon>Ditrysia</taxon>
        <taxon>Yponomeutoidea</taxon>
        <taxon>Plutellidae</taxon>
        <taxon>Plutella</taxon>
    </lineage>
</organism>
<dbReference type="AlphaFoldDB" id="A0A8S4FXU9"/>
<protein>
    <submittedName>
        <fullName evidence="3">(diamondback moth) hypothetical protein</fullName>
    </submittedName>
</protein>
<dbReference type="Gene3D" id="3.30.70.1820">
    <property type="entry name" value="L1 transposable element, RRM domain"/>
    <property type="match status" value="1"/>
</dbReference>